<gene>
    <name evidence="4" type="ORF">E0E05_00255</name>
</gene>
<keyword evidence="2" id="KW-0813">Transport</keyword>
<dbReference type="OrthoDB" id="9803495at2"/>
<organism evidence="4 5">
    <name type="scientific">Roseitalea porphyridii</name>
    <dbReference type="NCBI Taxonomy" id="1852022"/>
    <lineage>
        <taxon>Bacteria</taxon>
        <taxon>Pseudomonadati</taxon>
        <taxon>Pseudomonadota</taxon>
        <taxon>Alphaproteobacteria</taxon>
        <taxon>Hyphomicrobiales</taxon>
        <taxon>Ahrensiaceae</taxon>
        <taxon>Roseitalea</taxon>
    </lineage>
</organism>
<keyword evidence="3" id="KW-1133">Transmembrane helix</keyword>
<protein>
    <recommendedName>
        <fullName evidence="2">Biotin transporter</fullName>
    </recommendedName>
</protein>
<evidence type="ECO:0000256" key="1">
    <source>
        <dbReference type="ARBA" id="ARBA00010692"/>
    </source>
</evidence>
<comment type="similarity">
    <text evidence="1 2">Belongs to the BioY family.</text>
</comment>
<keyword evidence="3" id="KW-0812">Transmembrane</keyword>
<feature type="transmembrane region" description="Helical" evidence="3">
    <location>
        <begin position="54"/>
        <end position="76"/>
    </location>
</feature>
<dbReference type="PIRSF" id="PIRSF016661">
    <property type="entry name" value="BioY"/>
    <property type="match status" value="1"/>
</dbReference>
<comment type="subcellular location">
    <subcellularLocation>
        <location evidence="2">Cell membrane</location>
        <topology evidence="2">Multi-pass membrane protein</topology>
    </subcellularLocation>
</comment>
<evidence type="ECO:0000256" key="3">
    <source>
        <dbReference type="SAM" id="Phobius"/>
    </source>
</evidence>
<keyword evidence="5" id="KW-1185">Reference proteome</keyword>
<reference evidence="4 5" key="1">
    <citation type="journal article" date="2017" name="Int. J. Syst. Evol. Microbiol.">
        <title>Roseitalea porphyridii gen. nov., sp. nov., isolated from a red alga, and reclassification of Hoeflea suaedae Chung et al. 2013 as Pseudohoeflea suaedae gen. nov., comb. nov.</title>
        <authorList>
            <person name="Hyeon J.W."/>
            <person name="Jeong S.E."/>
            <person name="Baek K."/>
            <person name="Jeon C.O."/>
        </authorList>
    </citation>
    <scope>NUCLEOTIDE SEQUENCE [LARGE SCALE GENOMIC DNA]</scope>
    <source>
        <strain evidence="4 5">MA7-20</strain>
    </source>
</reference>
<dbReference type="PANTHER" id="PTHR34295:SF1">
    <property type="entry name" value="BIOTIN TRANSPORTER BIOY"/>
    <property type="match status" value="1"/>
</dbReference>
<keyword evidence="2" id="KW-1003">Cell membrane</keyword>
<evidence type="ECO:0000313" key="5">
    <source>
        <dbReference type="Proteomes" id="UP000293719"/>
    </source>
</evidence>
<dbReference type="Pfam" id="PF02632">
    <property type="entry name" value="BioY"/>
    <property type="match status" value="1"/>
</dbReference>
<feature type="transmembrane region" description="Helical" evidence="3">
    <location>
        <begin position="20"/>
        <end position="42"/>
    </location>
</feature>
<evidence type="ECO:0000256" key="2">
    <source>
        <dbReference type="PIRNR" id="PIRNR016661"/>
    </source>
</evidence>
<feature type="transmembrane region" description="Helical" evidence="3">
    <location>
        <begin position="163"/>
        <end position="184"/>
    </location>
</feature>
<dbReference type="GO" id="GO:0015225">
    <property type="term" value="F:biotin transmembrane transporter activity"/>
    <property type="evidence" value="ECO:0007669"/>
    <property type="project" value="UniProtKB-UniRule"/>
</dbReference>
<evidence type="ECO:0000313" key="4">
    <source>
        <dbReference type="EMBL" id="QBK32184.1"/>
    </source>
</evidence>
<keyword evidence="2 3" id="KW-0472">Membrane</keyword>
<dbReference type="EMBL" id="CP036532">
    <property type="protein sequence ID" value="QBK32184.1"/>
    <property type="molecule type" value="Genomic_DNA"/>
</dbReference>
<feature type="transmembrane region" description="Helical" evidence="3">
    <location>
        <begin position="96"/>
        <end position="117"/>
    </location>
</feature>
<sequence length="194" mass="19704">MSGYVSSAGFSPLKPLGRSFSWQVGAVVLGTMLLAASSYVEVPLKPVPVTMQTLAVALVGALYGWRLGAITITAWLAQGAMGLPVLAGGAAGAHHFVGPTAGYLFAFPVAGAVAGWLAERGWNGHRVVLAFLGQLISNLLCLVLGAAWLALLVGPDLAITSGVMPFLVGALLKAVTGAAILGVATRGTLRKRSG</sequence>
<dbReference type="Proteomes" id="UP000293719">
    <property type="component" value="Chromosome"/>
</dbReference>
<proteinExistence type="inferred from homology"/>
<dbReference type="KEGG" id="rpod:E0E05_00255"/>
<dbReference type="InterPro" id="IPR003784">
    <property type="entry name" value="BioY"/>
</dbReference>
<dbReference type="PANTHER" id="PTHR34295">
    <property type="entry name" value="BIOTIN TRANSPORTER BIOY"/>
    <property type="match status" value="1"/>
</dbReference>
<feature type="transmembrane region" description="Helical" evidence="3">
    <location>
        <begin position="129"/>
        <end position="151"/>
    </location>
</feature>
<accession>A0A4P6V5T7</accession>
<dbReference type="AlphaFoldDB" id="A0A4P6V5T7"/>
<dbReference type="GeneID" id="90765710"/>
<name>A0A4P6V5T7_9HYPH</name>
<dbReference type="Gene3D" id="1.10.1760.20">
    <property type="match status" value="1"/>
</dbReference>
<dbReference type="GO" id="GO:0005886">
    <property type="term" value="C:plasma membrane"/>
    <property type="evidence" value="ECO:0007669"/>
    <property type="project" value="UniProtKB-SubCell"/>
</dbReference>
<dbReference type="RefSeq" id="WP_131617826.1">
    <property type="nucleotide sequence ID" value="NZ_CP036532.1"/>
</dbReference>